<keyword evidence="1" id="KW-1133">Transmembrane helix</keyword>
<keyword evidence="1" id="KW-0472">Membrane</keyword>
<organism evidence="2 3">
    <name type="scientific">Zancudomyces culisetae</name>
    <name type="common">Gut fungus</name>
    <name type="synonym">Smittium culisetae</name>
    <dbReference type="NCBI Taxonomy" id="1213189"/>
    <lineage>
        <taxon>Eukaryota</taxon>
        <taxon>Fungi</taxon>
        <taxon>Fungi incertae sedis</taxon>
        <taxon>Zoopagomycota</taxon>
        <taxon>Kickxellomycotina</taxon>
        <taxon>Harpellomycetes</taxon>
        <taxon>Harpellales</taxon>
        <taxon>Legeriomycetaceae</taxon>
        <taxon>Zancudomyces</taxon>
    </lineage>
</organism>
<comment type="caution">
    <text evidence="2">The sequence shown here is derived from an EMBL/GenBank/DDBJ whole genome shotgun (WGS) entry which is preliminary data.</text>
</comment>
<feature type="transmembrane region" description="Helical" evidence="1">
    <location>
        <begin position="67"/>
        <end position="86"/>
    </location>
</feature>
<keyword evidence="1" id="KW-0812">Transmembrane</keyword>
<evidence type="ECO:0000313" key="2">
    <source>
        <dbReference type="EMBL" id="OMH85808.1"/>
    </source>
</evidence>
<keyword evidence="3" id="KW-1185">Reference proteome</keyword>
<reference evidence="3" key="1">
    <citation type="submission" date="2017-01" db="EMBL/GenBank/DDBJ databases">
        <authorList>
            <person name="Wang Y."/>
            <person name="White M."/>
            <person name="Kvist S."/>
            <person name="Moncalvo J.-M."/>
        </authorList>
    </citation>
    <scope>NUCLEOTIDE SEQUENCE [LARGE SCALE GENOMIC DNA]</scope>
    <source>
        <strain evidence="3">COL-18-3</strain>
    </source>
</reference>
<protein>
    <submittedName>
        <fullName evidence="2">Uncharacterized protein</fullName>
    </submittedName>
</protein>
<dbReference type="AlphaFoldDB" id="A0A1R1PY01"/>
<sequence>MENKQNGNDSYTSLASQVLEKETQISILSGASEHQNVENESRIVAAHKFPEESSPLRYLTSTRGKNVITLSFILMVIMFLLLFFLLPRKPGVRINYMIDGKVWDTQGMSMQPRRARLVRGPGKTKVYIQEKAFEITISNYNFVDLHINNITAIVSVHDNENNIKLYKYCDAAIPNGFTIKKRSTTFKGYLNCELVTTFTDDEALYQFGA</sequence>
<dbReference type="Proteomes" id="UP000188320">
    <property type="component" value="Unassembled WGS sequence"/>
</dbReference>
<evidence type="ECO:0000256" key="1">
    <source>
        <dbReference type="SAM" id="Phobius"/>
    </source>
</evidence>
<evidence type="ECO:0000313" key="3">
    <source>
        <dbReference type="Proteomes" id="UP000188320"/>
    </source>
</evidence>
<proteinExistence type="predicted"/>
<name>A0A1R1PY01_ZANCU</name>
<gene>
    <name evidence="2" type="ORF">AX774_g616</name>
</gene>
<dbReference type="EMBL" id="LSSK01000042">
    <property type="protein sequence ID" value="OMH85808.1"/>
    <property type="molecule type" value="Genomic_DNA"/>
</dbReference>
<accession>A0A1R1PY01</accession>